<accession>A0ABU4THN7</accession>
<keyword evidence="1" id="KW-0732">Signal</keyword>
<keyword evidence="3" id="KW-1185">Reference proteome</keyword>
<reference evidence="2 3" key="1">
    <citation type="submission" date="2023-11" db="EMBL/GenBank/DDBJ databases">
        <title>Lentzea sokolovensis, sp. nov., Lentzea kristufkii, sp. nov., and Lentzea miocenensis, sp. nov., rare actinobacteria from Sokolov Coal Basin, Miocene lacustrine sediment, Czech Republic.</title>
        <authorList>
            <person name="Lara A."/>
            <person name="Kotroba L."/>
            <person name="Nouioui I."/>
            <person name="Neumann-Schaal M."/>
            <person name="Mast Y."/>
            <person name="Chronakova A."/>
        </authorList>
    </citation>
    <scope>NUCLEOTIDE SEQUENCE [LARGE SCALE GENOMIC DNA]</scope>
    <source>
        <strain evidence="2 3">BCCO 10_0798</strain>
    </source>
</reference>
<sequence>MKRPVIAAAVLCLLAAQPASAAWQTSKAGTAQARAGTVQALVITSCVKGNPTVVKWDAVPGATMYTVLWQQGGGGPFNKEFSTAALTYNVPLAIDRVQVRATVGSWSTSHTQINCP</sequence>
<evidence type="ECO:0008006" key="4">
    <source>
        <dbReference type="Google" id="ProtNLM"/>
    </source>
</evidence>
<protein>
    <recommendedName>
        <fullName evidence="4">Secreted protein</fullName>
    </recommendedName>
</protein>
<evidence type="ECO:0000256" key="1">
    <source>
        <dbReference type="SAM" id="SignalP"/>
    </source>
</evidence>
<evidence type="ECO:0000313" key="2">
    <source>
        <dbReference type="EMBL" id="MDX8047770.1"/>
    </source>
</evidence>
<name>A0ABU4THN7_9PSEU</name>
<dbReference type="Proteomes" id="UP001271792">
    <property type="component" value="Unassembled WGS sequence"/>
</dbReference>
<gene>
    <name evidence="2" type="ORF">SK571_00110</name>
</gene>
<reference evidence="2 3" key="2">
    <citation type="submission" date="2023-11" db="EMBL/GenBank/DDBJ databases">
        <authorList>
            <person name="Lara A.C."/>
            <person name="Chronakova A."/>
        </authorList>
    </citation>
    <scope>NUCLEOTIDE SEQUENCE [LARGE SCALE GENOMIC DNA]</scope>
    <source>
        <strain evidence="2 3">BCCO 10_0798</strain>
    </source>
</reference>
<dbReference type="EMBL" id="JAXAVV010000001">
    <property type="protein sequence ID" value="MDX8047770.1"/>
    <property type="molecule type" value="Genomic_DNA"/>
</dbReference>
<proteinExistence type="predicted"/>
<feature type="signal peptide" evidence="1">
    <location>
        <begin position="1"/>
        <end position="21"/>
    </location>
</feature>
<dbReference type="RefSeq" id="WP_319981963.1">
    <property type="nucleotide sequence ID" value="NZ_JAXAVV010000001.1"/>
</dbReference>
<feature type="chain" id="PRO_5045332429" description="Secreted protein" evidence="1">
    <location>
        <begin position="22"/>
        <end position="116"/>
    </location>
</feature>
<organism evidence="2 3">
    <name type="scientific">Lentzea kristufekii</name>
    <dbReference type="NCBI Taxonomy" id="3095430"/>
    <lineage>
        <taxon>Bacteria</taxon>
        <taxon>Bacillati</taxon>
        <taxon>Actinomycetota</taxon>
        <taxon>Actinomycetes</taxon>
        <taxon>Pseudonocardiales</taxon>
        <taxon>Pseudonocardiaceae</taxon>
        <taxon>Lentzea</taxon>
    </lineage>
</organism>
<comment type="caution">
    <text evidence="2">The sequence shown here is derived from an EMBL/GenBank/DDBJ whole genome shotgun (WGS) entry which is preliminary data.</text>
</comment>
<evidence type="ECO:0000313" key="3">
    <source>
        <dbReference type="Proteomes" id="UP001271792"/>
    </source>
</evidence>